<feature type="region of interest" description="Disordered" evidence="1">
    <location>
        <begin position="1"/>
        <end position="28"/>
    </location>
</feature>
<dbReference type="EMBL" id="CP010803">
    <property type="protein sequence ID" value="AJY45450.1"/>
    <property type="molecule type" value="Genomic_DNA"/>
</dbReference>
<dbReference type="HOGENOM" id="CLU_109242_0_0_5"/>
<dbReference type="KEGG" id="mey:TM49_06660"/>
<proteinExistence type="predicted"/>
<dbReference type="PATRIC" id="fig|1486262.3.peg.1369"/>
<keyword evidence="3" id="KW-1185">Reference proteome</keyword>
<gene>
    <name evidence="2" type="ORF">TM49_06660</name>
</gene>
<dbReference type="STRING" id="1486262.TM49_06660"/>
<organism evidence="2 3">
    <name type="scientific">Martelella endophytica</name>
    <dbReference type="NCBI Taxonomy" id="1486262"/>
    <lineage>
        <taxon>Bacteria</taxon>
        <taxon>Pseudomonadati</taxon>
        <taxon>Pseudomonadota</taxon>
        <taxon>Alphaproteobacteria</taxon>
        <taxon>Hyphomicrobiales</taxon>
        <taxon>Aurantimonadaceae</taxon>
        <taxon>Martelella</taxon>
    </lineage>
</organism>
<dbReference type="Proteomes" id="UP000032611">
    <property type="component" value="Chromosome"/>
</dbReference>
<dbReference type="NCBIfam" id="TIGR03293">
    <property type="entry name" value="PhnG_redo"/>
    <property type="match status" value="1"/>
</dbReference>
<sequence length="167" mass="17627">MIARRKTKETERPGARSKMSPEQAARAEAAGLLARAKTDELKDALAALAAEESVTALKGPETGLVMLRGRIGGGGAAFNLGEATMSRASVRLSDGLVGHGQCLGTDRDKAQLIAILDALFQRPGLAGPIETQLLTPVRKRVAAEAETRAEETAATRVDFFTMVRGDN</sequence>
<evidence type="ECO:0000313" key="2">
    <source>
        <dbReference type="EMBL" id="AJY45450.1"/>
    </source>
</evidence>
<dbReference type="AlphaFoldDB" id="A0A0D5LNE8"/>
<reference evidence="2 3" key="1">
    <citation type="journal article" date="2015" name="Genome Announc.">
        <title>Complete genome sequence of Martelella endophytica YC6887, which has antifungal activity associated with a halophyte.</title>
        <authorList>
            <person name="Khan A."/>
            <person name="Khan H."/>
            <person name="Chung E.J."/>
            <person name="Hossain M.T."/>
            <person name="Chung Y.R."/>
        </authorList>
    </citation>
    <scope>NUCLEOTIDE SEQUENCE [LARGE SCALE GENOMIC DNA]</scope>
    <source>
        <strain evidence="2">YC6887</strain>
    </source>
</reference>
<name>A0A0D5LNE8_MAREN</name>
<dbReference type="GO" id="GO:0019634">
    <property type="term" value="P:organic phosphonate metabolic process"/>
    <property type="evidence" value="ECO:0007669"/>
    <property type="project" value="InterPro"/>
</dbReference>
<accession>A0A0D5LNE8</accession>
<protein>
    <submittedName>
        <fullName evidence="2">Protein phnG</fullName>
    </submittedName>
</protein>
<evidence type="ECO:0000256" key="1">
    <source>
        <dbReference type="SAM" id="MobiDB-lite"/>
    </source>
</evidence>
<dbReference type="InterPro" id="IPR009609">
    <property type="entry name" value="Phosphonate_metab_PhnG"/>
</dbReference>
<evidence type="ECO:0000313" key="3">
    <source>
        <dbReference type="Proteomes" id="UP000032611"/>
    </source>
</evidence>
<dbReference type="GO" id="GO:0015716">
    <property type="term" value="P:organic phosphonate transport"/>
    <property type="evidence" value="ECO:0007669"/>
    <property type="project" value="InterPro"/>
</dbReference>
<dbReference type="Pfam" id="PF06754">
    <property type="entry name" value="PhnG"/>
    <property type="match status" value="1"/>
</dbReference>